<gene>
    <name evidence="5" type="ORF">SASPL_134704</name>
</gene>
<dbReference type="PANTHER" id="PTHR21136">
    <property type="entry name" value="SNARE PROTEINS"/>
    <property type="match status" value="1"/>
</dbReference>
<dbReference type="InterPro" id="IPR051097">
    <property type="entry name" value="Synaptobrevin-like_transport"/>
</dbReference>
<dbReference type="SUPFAM" id="SSF64356">
    <property type="entry name" value="SNARE-like"/>
    <property type="match status" value="1"/>
</dbReference>
<dbReference type="Gene3D" id="3.30.450.50">
    <property type="entry name" value="Longin domain"/>
    <property type="match status" value="1"/>
</dbReference>
<keyword evidence="6" id="KW-1185">Reference proteome</keyword>
<reference evidence="5" key="2">
    <citation type="submission" date="2020-08" db="EMBL/GenBank/DDBJ databases">
        <title>Plant Genome Project.</title>
        <authorList>
            <person name="Zhang R.-G."/>
        </authorList>
    </citation>
    <scope>NUCLEOTIDE SEQUENCE</scope>
    <source>
        <strain evidence="5">Huo1</strain>
        <tissue evidence="5">Leaf</tissue>
    </source>
</reference>
<feature type="domain" description="Longin" evidence="4">
    <location>
        <begin position="10"/>
        <end position="64"/>
    </location>
</feature>
<name>A0A8X8ZF98_SALSN</name>
<sequence length="110" mass="12502">MGKQQLIYSFVARGTTILAKYTEFKGNFTTVASQCLQRLPSSSNKFTYNRDGRTFNYHVENGFTCSCGPVSDEIRMTRSCLVRIIKFFILHIVGKLNGDCIADSIRIYLD</sequence>
<dbReference type="EMBL" id="PNBA02000013">
    <property type="protein sequence ID" value="KAG6402508.1"/>
    <property type="molecule type" value="Genomic_DNA"/>
</dbReference>
<evidence type="ECO:0000256" key="3">
    <source>
        <dbReference type="ARBA" id="ARBA00046280"/>
    </source>
</evidence>
<accession>A0A8X8ZF98</accession>
<comment type="subcellular location">
    <subcellularLocation>
        <location evidence="3">Endomembrane system</location>
        <topology evidence="3">Single-pass type IV membrane protein</topology>
    </subcellularLocation>
</comment>
<dbReference type="AlphaFoldDB" id="A0A8X8ZF98"/>
<evidence type="ECO:0000256" key="2">
    <source>
        <dbReference type="ARBA" id="ARBA00023136"/>
    </source>
</evidence>
<dbReference type="InterPro" id="IPR011012">
    <property type="entry name" value="Longin-like_dom_sf"/>
</dbReference>
<evidence type="ECO:0000313" key="6">
    <source>
        <dbReference type="Proteomes" id="UP000298416"/>
    </source>
</evidence>
<reference evidence="5" key="1">
    <citation type="submission" date="2018-01" db="EMBL/GenBank/DDBJ databases">
        <authorList>
            <person name="Mao J.F."/>
        </authorList>
    </citation>
    <scope>NUCLEOTIDE SEQUENCE</scope>
    <source>
        <strain evidence="5">Huo1</strain>
        <tissue evidence="5">Leaf</tissue>
    </source>
</reference>
<comment type="caution">
    <text evidence="5">The sequence shown here is derived from an EMBL/GenBank/DDBJ whole genome shotgun (WGS) entry which is preliminary data.</text>
</comment>
<protein>
    <recommendedName>
        <fullName evidence="4">Longin domain-containing protein</fullName>
    </recommendedName>
</protein>
<dbReference type="InterPro" id="IPR010908">
    <property type="entry name" value="Longin_dom"/>
</dbReference>
<proteinExistence type="inferred from homology"/>
<evidence type="ECO:0000313" key="5">
    <source>
        <dbReference type="EMBL" id="KAG6402508.1"/>
    </source>
</evidence>
<organism evidence="5">
    <name type="scientific">Salvia splendens</name>
    <name type="common">Scarlet sage</name>
    <dbReference type="NCBI Taxonomy" id="180675"/>
    <lineage>
        <taxon>Eukaryota</taxon>
        <taxon>Viridiplantae</taxon>
        <taxon>Streptophyta</taxon>
        <taxon>Embryophyta</taxon>
        <taxon>Tracheophyta</taxon>
        <taxon>Spermatophyta</taxon>
        <taxon>Magnoliopsida</taxon>
        <taxon>eudicotyledons</taxon>
        <taxon>Gunneridae</taxon>
        <taxon>Pentapetalae</taxon>
        <taxon>asterids</taxon>
        <taxon>lamiids</taxon>
        <taxon>Lamiales</taxon>
        <taxon>Lamiaceae</taxon>
        <taxon>Nepetoideae</taxon>
        <taxon>Mentheae</taxon>
        <taxon>Salviinae</taxon>
        <taxon>Salvia</taxon>
        <taxon>Salvia subgen. Calosphace</taxon>
        <taxon>core Calosphace</taxon>
    </lineage>
</organism>
<dbReference type="PROSITE" id="PS50859">
    <property type="entry name" value="LONGIN"/>
    <property type="match status" value="1"/>
</dbReference>
<keyword evidence="2" id="KW-0472">Membrane</keyword>
<dbReference type="PANTHER" id="PTHR21136:SF176">
    <property type="entry name" value="VESICLE-ASSOCIATED MEMBRANE PROTEIN 721"/>
    <property type="match status" value="1"/>
</dbReference>
<dbReference type="GO" id="GO:0012505">
    <property type="term" value="C:endomembrane system"/>
    <property type="evidence" value="ECO:0007669"/>
    <property type="project" value="UniProtKB-SubCell"/>
</dbReference>
<evidence type="ECO:0000256" key="1">
    <source>
        <dbReference type="ARBA" id="ARBA00008025"/>
    </source>
</evidence>
<dbReference type="Proteomes" id="UP000298416">
    <property type="component" value="Unassembled WGS sequence"/>
</dbReference>
<dbReference type="CDD" id="cd14824">
    <property type="entry name" value="Longin"/>
    <property type="match status" value="1"/>
</dbReference>
<evidence type="ECO:0000259" key="4">
    <source>
        <dbReference type="PROSITE" id="PS50859"/>
    </source>
</evidence>
<comment type="similarity">
    <text evidence="1">Belongs to the synaptobrevin family.</text>
</comment>